<dbReference type="InterPro" id="IPR000719">
    <property type="entry name" value="Prot_kinase_dom"/>
</dbReference>
<proteinExistence type="predicted"/>
<evidence type="ECO:0000256" key="1">
    <source>
        <dbReference type="ARBA" id="ARBA00022536"/>
    </source>
</evidence>
<dbReference type="Gene3D" id="3.30.200.20">
    <property type="entry name" value="Phosphorylase Kinase, domain 1"/>
    <property type="match status" value="1"/>
</dbReference>
<dbReference type="GO" id="GO:0004672">
    <property type="term" value="F:protein kinase activity"/>
    <property type="evidence" value="ECO:0007669"/>
    <property type="project" value="InterPro"/>
</dbReference>
<dbReference type="InterPro" id="IPR000858">
    <property type="entry name" value="S_locus_glycoprot_dom"/>
</dbReference>
<evidence type="ECO:0000313" key="13">
    <source>
        <dbReference type="EMBL" id="KJB64421.1"/>
    </source>
</evidence>
<dbReference type="SUPFAM" id="SSF56112">
    <property type="entry name" value="Protein kinase-like (PK-like)"/>
    <property type="match status" value="1"/>
</dbReference>
<dbReference type="Gramene" id="KJB64421">
    <property type="protein sequence ID" value="KJB64421"/>
    <property type="gene ID" value="B456_010G048500"/>
</dbReference>
<dbReference type="InterPro" id="IPR036950">
    <property type="entry name" value="PBP_transglycosylase"/>
</dbReference>
<keyword evidence="6 9" id="KW-0067">ATP-binding</keyword>
<keyword evidence="14" id="KW-1185">Reference proteome</keyword>
<dbReference type="Gene3D" id="1.10.510.10">
    <property type="entry name" value="Transferase(Phosphotransferase) domain 1"/>
    <property type="match status" value="1"/>
</dbReference>
<dbReference type="InterPro" id="IPR036426">
    <property type="entry name" value="Bulb-type_lectin_dom_sf"/>
</dbReference>
<dbReference type="Pfam" id="PF01453">
    <property type="entry name" value="B_lectin"/>
    <property type="match status" value="1"/>
</dbReference>
<dbReference type="Proteomes" id="UP000032304">
    <property type="component" value="Chromosome 10"/>
</dbReference>
<evidence type="ECO:0000259" key="11">
    <source>
        <dbReference type="PROSITE" id="PS50011"/>
    </source>
</evidence>
<dbReference type="SMART" id="SM00220">
    <property type="entry name" value="S_TKc"/>
    <property type="match status" value="1"/>
</dbReference>
<dbReference type="STRING" id="29730.A0A0D2U924"/>
<evidence type="ECO:0000256" key="6">
    <source>
        <dbReference type="ARBA" id="ARBA00022840"/>
    </source>
</evidence>
<dbReference type="GO" id="GO:0005524">
    <property type="term" value="F:ATP binding"/>
    <property type="evidence" value="ECO:0007669"/>
    <property type="project" value="UniProtKB-UniRule"/>
</dbReference>
<keyword evidence="10" id="KW-1133">Transmembrane helix</keyword>
<keyword evidence="5" id="KW-0418">Kinase</keyword>
<accession>A0A0D2U924</accession>
<keyword evidence="3" id="KW-0732">Signal</keyword>
<evidence type="ECO:0000256" key="9">
    <source>
        <dbReference type="PROSITE-ProRule" id="PRU10141"/>
    </source>
</evidence>
<dbReference type="PROSITE" id="PS00107">
    <property type="entry name" value="PROTEIN_KINASE_ATP"/>
    <property type="match status" value="1"/>
</dbReference>
<dbReference type="InterPro" id="IPR051343">
    <property type="entry name" value="G-type_lectin_kinases/EP1-like"/>
</dbReference>
<reference evidence="13 14" key="1">
    <citation type="journal article" date="2012" name="Nature">
        <title>Repeated polyploidization of Gossypium genomes and the evolution of spinnable cotton fibres.</title>
        <authorList>
            <person name="Paterson A.H."/>
            <person name="Wendel J.F."/>
            <person name="Gundlach H."/>
            <person name="Guo H."/>
            <person name="Jenkins J."/>
            <person name="Jin D."/>
            <person name="Llewellyn D."/>
            <person name="Showmaker K.C."/>
            <person name="Shu S."/>
            <person name="Udall J."/>
            <person name="Yoo M.J."/>
            <person name="Byers R."/>
            <person name="Chen W."/>
            <person name="Doron-Faigenboim A."/>
            <person name="Duke M.V."/>
            <person name="Gong L."/>
            <person name="Grimwood J."/>
            <person name="Grover C."/>
            <person name="Grupp K."/>
            <person name="Hu G."/>
            <person name="Lee T.H."/>
            <person name="Li J."/>
            <person name="Lin L."/>
            <person name="Liu T."/>
            <person name="Marler B.S."/>
            <person name="Page J.T."/>
            <person name="Roberts A.W."/>
            <person name="Romanel E."/>
            <person name="Sanders W.S."/>
            <person name="Szadkowski E."/>
            <person name="Tan X."/>
            <person name="Tang H."/>
            <person name="Xu C."/>
            <person name="Wang J."/>
            <person name="Wang Z."/>
            <person name="Zhang D."/>
            <person name="Zhang L."/>
            <person name="Ashrafi H."/>
            <person name="Bedon F."/>
            <person name="Bowers J.E."/>
            <person name="Brubaker C.L."/>
            <person name="Chee P.W."/>
            <person name="Das S."/>
            <person name="Gingle A.R."/>
            <person name="Haigler C.H."/>
            <person name="Harker D."/>
            <person name="Hoffmann L.V."/>
            <person name="Hovav R."/>
            <person name="Jones D.C."/>
            <person name="Lemke C."/>
            <person name="Mansoor S."/>
            <person name="ur Rahman M."/>
            <person name="Rainville L.N."/>
            <person name="Rambani A."/>
            <person name="Reddy U.K."/>
            <person name="Rong J.K."/>
            <person name="Saranga Y."/>
            <person name="Scheffler B.E."/>
            <person name="Scheffler J.A."/>
            <person name="Stelly D.M."/>
            <person name="Triplett B.A."/>
            <person name="Van Deynze A."/>
            <person name="Vaslin M.F."/>
            <person name="Waghmare V.N."/>
            <person name="Walford S.A."/>
            <person name="Wright R.J."/>
            <person name="Zaki E.A."/>
            <person name="Zhang T."/>
            <person name="Dennis E.S."/>
            <person name="Mayer K.F."/>
            <person name="Peterson D.G."/>
            <person name="Rokhsar D.S."/>
            <person name="Wang X."/>
            <person name="Schmutz J."/>
        </authorList>
    </citation>
    <scope>NUCLEOTIDE SEQUENCE [LARGE SCALE GENOMIC DNA]</scope>
</reference>
<dbReference type="PROSITE" id="PS50011">
    <property type="entry name" value="PROTEIN_KINASE_DOM"/>
    <property type="match status" value="1"/>
</dbReference>
<evidence type="ECO:0000256" key="7">
    <source>
        <dbReference type="ARBA" id="ARBA00023157"/>
    </source>
</evidence>
<dbReference type="Pfam" id="PF00069">
    <property type="entry name" value="Pkinase"/>
    <property type="match status" value="1"/>
</dbReference>
<dbReference type="PROSITE" id="PS50927">
    <property type="entry name" value="BULB_LECTIN"/>
    <property type="match status" value="1"/>
</dbReference>
<dbReference type="Pfam" id="PF00954">
    <property type="entry name" value="S_locus_glycop"/>
    <property type="match status" value="1"/>
</dbReference>
<dbReference type="SMART" id="SM00108">
    <property type="entry name" value="B_lectin"/>
    <property type="match status" value="1"/>
</dbReference>
<keyword evidence="2" id="KW-0808">Transferase</keyword>
<dbReference type="Gene3D" id="1.10.3810.10">
    <property type="entry name" value="Biosynthetic peptidoglycan transglycosylase-like"/>
    <property type="match status" value="2"/>
</dbReference>
<dbReference type="PANTHER" id="PTHR47976:SF52">
    <property type="entry name" value="PROTEIN KINASE DOMAIN-CONTAINING PROTEIN"/>
    <property type="match status" value="1"/>
</dbReference>
<protein>
    <recommendedName>
        <fullName evidence="15">Protein kinase domain-containing protein</fullName>
    </recommendedName>
</protein>
<dbReference type="FunFam" id="3.30.200.20:FF:000178">
    <property type="entry name" value="serine/threonine-protein kinase PBS1-like"/>
    <property type="match status" value="1"/>
</dbReference>
<dbReference type="InterPro" id="IPR017441">
    <property type="entry name" value="Protein_kinase_ATP_BS"/>
</dbReference>
<organism evidence="13 14">
    <name type="scientific">Gossypium raimondii</name>
    <name type="common">Peruvian cotton</name>
    <name type="synonym">Gossypium klotzschianum subsp. raimondii</name>
    <dbReference type="NCBI Taxonomy" id="29730"/>
    <lineage>
        <taxon>Eukaryota</taxon>
        <taxon>Viridiplantae</taxon>
        <taxon>Streptophyta</taxon>
        <taxon>Embryophyta</taxon>
        <taxon>Tracheophyta</taxon>
        <taxon>Spermatophyta</taxon>
        <taxon>Magnoliopsida</taxon>
        <taxon>eudicotyledons</taxon>
        <taxon>Gunneridae</taxon>
        <taxon>Pentapetalae</taxon>
        <taxon>rosids</taxon>
        <taxon>malvids</taxon>
        <taxon>Malvales</taxon>
        <taxon>Malvaceae</taxon>
        <taxon>Malvoideae</taxon>
        <taxon>Gossypium</taxon>
    </lineage>
</organism>
<dbReference type="CDD" id="cd00028">
    <property type="entry name" value="B_lectin"/>
    <property type="match status" value="1"/>
</dbReference>
<sequence length="1325" mass="147838">MSLAVASPHRSMIHCKTSKFRFKNPQNLFGRTLTFYSLKSPTHFNSLLCLRVHSVRPESPSIQTHHPIQELLPLLAFSLSLLCFRLLSNVLLPDFALRWQSLVAFSREAEARTKSYPKHLWQAIVAYEDRRFFTHFGIDPVGIGRAVLSLSARGGGSTITQQVGKVYLVHGNTYLIIIDKHLARLPSLRSLLILFSISMESFLFFIFGFLFYSSVSAKSFSEFIYPNFSASHFSFIDKDGAFLFSRNGTFKASIYNPEAQTNFYLCIIHVESNTIIWSANRDSPISSSGKMDLTVNGISIADPDGNPKWSTPQLRTTIYALLLTEMGNLVLLDKFNGSLWESFYHPTDTIVIGQQLPVGAKLSNAVSESNLSTGDYRFMVSASDALLQWHGQTYWILSMDTKAYVNSNYVVEYMEMNKTGLSLFGHNGSVVVIQLNLAPATFRLAKLDVLGHFTVNSFSGGKWVQEFVGPIDDCQIPASCGKLGLCTGDSTSKAPTCSCPSDFHPASQNIGGCLPSGSSYSLPTACDSTNNVNESNSSTVSYLRLGSGIDYFSLLFSQPVRYGVRFPVCQDLCSEDCACLGMFYENSSGSCYVLENDLGSVILSSTVENDFLGYVKVLVGPISTDSGGDNSFSNEKNEFPIAAIVLLPSIGFFLLAALVFFWWKRRLRSKGGEIKLGHLNSGSSEDMDAFYIPGLPQKFDYEELEAATDNFKTQIGSGGFGSVYRGTLPDKTVVAVKKISNPGIQGKKEFCTEIAVIGNIHHVNLVKLRGFCAQGRQRFLVYEYMNRGSLDRTLFGSGAVLEWQERFDIALGTARGLAYLHRGCEHKIIHCDVKPENILLHDHFQAKISDFGLSKLLTPEQSSLFTTMRGTRGYLAPEWLTNSAISEKTDVYSFGMVLLELVSGRKNCSLKSQSHSIEDTNSGGGNSLSSSVMGLIYFPLLALEMHEQGRYLELADAKLEGRVTNKEVEKLVRVALCCVHEEPALRPSMATVVGMLEGGLPLGQPRVESLNFLRFYGRRFTEASMIEEERRQSDFMLFPQANVSHSSTTGSNACLSYISSQQISVSSLNFVMQLYIFLWYRWDNLWLWLEYGSAVLTTFSSNSLVIFFLAYFKLVVQTWPGGTSSFLLNEKLVKNTFLKNERTFWRKILEMVLALALERTMSKQRILSSYVCKIYWGHGINGIESASNFYFGKHPSQLSLAESAMLAGLIPAPEHRSPLRDRSSGKTFQARVLKRMVKSGFLDIKMALLTVRQPLYVRLRRPEHADELSDASSFSELGVGVKSNVNEEGTESTLKGTWDWERESKIREVCEEMERWAIKAQLRSS</sequence>
<dbReference type="InterPro" id="IPR011009">
    <property type="entry name" value="Kinase-like_dom_sf"/>
</dbReference>
<evidence type="ECO:0008006" key="15">
    <source>
        <dbReference type="Google" id="ProtNLM"/>
    </source>
</evidence>
<evidence type="ECO:0000256" key="10">
    <source>
        <dbReference type="SAM" id="Phobius"/>
    </source>
</evidence>
<evidence type="ECO:0000256" key="5">
    <source>
        <dbReference type="ARBA" id="ARBA00022777"/>
    </source>
</evidence>
<dbReference type="SUPFAM" id="SSF51110">
    <property type="entry name" value="alpha-D-mannose-specific plant lectins"/>
    <property type="match status" value="1"/>
</dbReference>
<dbReference type="InterPro" id="IPR001264">
    <property type="entry name" value="Glyco_trans_51"/>
</dbReference>
<name>A0A0D2U924_GOSRA</name>
<dbReference type="SUPFAM" id="SSF53955">
    <property type="entry name" value="Lysozyme-like"/>
    <property type="match status" value="2"/>
</dbReference>
<dbReference type="Gene3D" id="2.90.10.10">
    <property type="entry name" value="Bulb-type lectin domain"/>
    <property type="match status" value="1"/>
</dbReference>
<gene>
    <name evidence="13" type="ORF">B456_010G048500</name>
</gene>
<evidence type="ECO:0000313" key="14">
    <source>
        <dbReference type="Proteomes" id="UP000032304"/>
    </source>
</evidence>
<keyword evidence="8" id="KW-0325">Glycoprotein</keyword>
<dbReference type="CDD" id="cd14066">
    <property type="entry name" value="STKc_IRAK"/>
    <property type="match status" value="1"/>
</dbReference>
<evidence type="ECO:0000259" key="12">
    <source>
        <dbReference type="PROSITE" id="PS50927"/>
    </source>
</evidence>
<keyword evidence="4 9" id="KW-0547">Nucleotide-binding</keyword>
<dbReference type="PROSITE" id="PS00108">
    <property type="entry name" value="PROTEIN_KINASE_ST"/>
    <property type="match status" value="1"/>
</dbReference>
<evidence type="ECO:0000256" key="4">
    <source>
        <dbReference type="ARBA" id="ARBA00022741"/>
    </source>
</evidence>
<dbReference type="eggNOG" id="ENOG502QU6U">
    <property type="taxonomic scope" value="Eukaryota"/>
</dbReference>
<feature type="transmembrane region" description="Helical" evidence="10">
    <location>
        <begin position="191"/>
        <end position="212"/>
    </location>
</feature>
<feature type="domain" description="Bulb-type lectin" evidence="12">
    <location>
        <begin position="228"/>
        <end position="344"/>
    </location>
</feature>
<keyword evidence="1" id="KW-0245">EGF-like domain</keyword>
<dbReference type="InterPro" id="IPR001480">
    <property type="entry name" value="Bulb-type_lectin_dom"/>
</dbReference>
<dbReference type="InterPro" id="IPR023346">
    <property type="entry name" value="Lysozyme-like_dom_sf"/>
</dbReference>
<dbReference type="FunFam" id="1.10.510.10:FF:000589">
    <property type="entry name" value="Serine/threonine-protein kinase"/>
    <property type="match status" value="1"/>
</dbReference>
<evidence type="ECO:0000256" key="3">
    <source>
        <dbReference type="ARBA" id="ARBA00022729"/>
    </source>
</evidence>
<evidence type="ECO:0000256" key="2">
    <source>
        <dbReference type="ARBA" id="ARBA00022679"/>
    </source>
</evidence>
<keyword evidence="10" id="KW-0472">Membrane</keyword>
<keyword evidence="7" id="KW-1015">Disulfide bond</keyword>
<dbReference type="Pfam" id="PF00912">
    <property type="entry name" value="Transgly"/>
    <property type="match status" value="2"/>
</dbReference>
<dbReference type="OMA" id="SRSCYLV"/>
<feature type="domain" description="Protein kinase" evidence="11">
    <location>
        <begin position="709"/>
        <end position="1007"/>
    </location>
</feature>
<dbReference type="InterPro" id="IPR008271">
    <property type="entry name" value="Ser/Thr_kinase_AS"/>
</dbReference>
<keyword evidence="10" id="KW-0812">Transmembrane</keyword>
<feature type="binding site" evidence="9">
    <location>
        <position position="738"/>
    </location>
    <ligand>
        <name>ATP</name>
        <dbReference type="ChEBI" id="CHEBI:30616"/>
    </ligand>
</feature>
<dbReference type="EMBL" id="CM001749">
    <property type="protein sequence ID" value="KJB64421.1"/>
    <property type="molecule type" value="Genomic_DNA"/>
</dbReference>
<evidence type="ECO:0000256" key="8">
    <source>
        <dbReference type="ARBA" id="ARBA00023180"/>
    </source>
</evidence>
<feature type="transmembrane region" description="Helical" evidence="10">
    <location>
        <begin position="639"/>
        <end position="663"/>
    </location>
</feature>
<dbReference type="GO" id="GO:0048544">
    <property type="term" value="P:recognition of pollen"/>
    <property type="evidence" value="ECO:0007669"/>
    <property type="project" value="InterPro"/>
</dbReference>
<dbReference type="PANTHER" id="PTHR47976">
    <property type="entry name" value="G-TYPE LECTIN S-RECEPTOR-LIKE SERINE/THREONINE-PROTEIN KINASE SD2-5"/>
    <property type="match status" value="1"/>
</dbReference>